<sequence length="241" mass="27994">MKLNFTRSSVVFMIVAFFLLFMFVVLESLDSKAVIIIFLSLFMLFISTKCFYIGCFVNIVLLIYLPFMLIQNNHILLNKNETFTLIFILCAIFLTSIFDFLILAYHINNSDKNCNFYITSFFNRPFLKILCIFFLYLSLLFSVIDSFALLYTHLSNIFNEGIIGKDEIFSHLDALYFSTTTFFTIGFGDIRPSEYSEITKRLVIIQAIISHIITTVLWPVAIIFVFGKSTKKIFSKDKNIK</sequence>
<protein>
    <submittedName>
        <fullName evidence="1">Uncharacterized protein</fullName>
    </submittedName>
</protein>
<keyword evidence="2" id="KW-1185">Reference proteome</keyword>
<name>A0ACB5UI09_9FIRM</name>
<organism evidence="1 2">
    <name type="scientific">Vallitalea maricola</name>
    <dbReference type="NCBI Taxonomy" id="3074433"/>
    <lineage>
        <taxon>Bacteria</taxon>
        <taxon>Bacillati</taxon>
        <taxon>Bacillota</taxon>
        <taxon>Clostridia</taxon>
        <taxon>Lachnospirales</taxon>
        <taxon>Vallitaleaceae</taxon>
        <taxon>Vallitalea</taxon>
    </lineage>
</organism>
<comment type="caution">
    <text evidence="1">The sequence shown here is derived from an EMBL/GenBank/DDBJ whole genome shotgun (WGS) entry which is preliminary data.</text>
</comment>
<evidence type="ECO:0000313" key="2">
    <source>
        <dbReference type="Proteomes" id="UP001374599"/>
    </source>
</evidence>
<gene>
    <name evidence="1" type="ORF">AN2V17_17520</name>
</gene>
<evidence type="ECO:0000313" key="1">
    <source>
        <dbReference type="EMBL" id="GMQ62520.1"/>
    </source>
</evidence>
<dbReference type="Proteomes" id="UP001374599">
    <property type="component" value="Unassembled WGS sequence"/>
</dbReference>
<proteinExistence type="predicted"/>
<dbReference type="EMBL" id="BTPU01000027">
    <property type="protein sequence ID" value="GMQ62520.1"/>
    <property type="molecule type" value="Genomic_DNA"/>
</dbReference>
<accession>A0ACB5UI09</accession>
<reference evidence="1" key="1">
    <citation type="submission" date="2023-09" db="EMBL/GenBank/DDBJ databases">
        <title>Vallitalea sediminicola and Vallitalea maricola sp. nov., anaerobic bacteria isolated from marine sediment.</title>
        <authorList>
            <person name="Hirano S."/>
            <person name="Maeda A."/>
            <person name="Terahara T."/>
            <person name="Mori K."/>
            <person name="Hamada M."/>
            <person name="Matsumoto R."/>
            <person name="Kobayashi T."/>
        </authorList>
    </citation>
    <scope>NUCLEOTIDE SEQUENCE</scope>
    <source>
        <strain evidence="1">AN17-2</strain>
    </source>
</reference>